<feature type="transmembrane region" description="Helical" evidence="1">
    <location>
        <begin position="18"/>
        <end position="39"/>
    </location>
</feature>
<dbReference type="AlphaFoldDB" id="A0A550C2B5"/>
<evidence type="ECO:0000313" key="2">
    <source>
        <dbReference type="EMBL" id="TRM58942.1"/>
    </source>
</evidence>
<keyword evidence="1" id="KW-1133">Transmembrane helix</keyword>
<evidence type="ECO:0000313" key="3">
    <source>
        <dbReference type="Proteomes" id="UP000320762"/>
    </source>
</evidence>
<organism evidence="2 3">
    <name type="scientific">Schizophyllum amplum</name>
    <dbReference type="NCBI Taxonomy" id="97359"/>
    <lineage>
        <taxon>Eukaryota</taxon>
        <taxon>Fungi</taxon>
        <taxon>Dikarya</taxon>
        <taxon>Basidiomycota</taxon>
        <taxon>Agaricomycotina</taxon>
        <taxon>Agaricomycetes</taxon>
        <taxon>Agaricomycetidae</taxon>
        <taxon>Agaricales</taxon>
        <taxon>Schizophyllaceae</taxon>
        <taxon>Schizophyllum</taxon>
    </lineage>
</organism>
<feature type="transmembrane region" description="Helical" evidence="1">
    <location>
        <begin position="88"/>
        <end position="112"/>
    </location>
</feature>
<comment type="caution">
    <text evidence="2">The sequence shown here is derived from an EMBL/GenBank/DDBJ whole genome shotgun (WGS) entry which is preliminary data.</text>
</comment>
<reference evidence="2 3" key="1">
    <citation type="journal article" date="2019" name="New Phytol.">
        <title>Comparative genomics reveals unique wood-decay strategies and fruiting body development in the Schizophyllaceae.</title>
        <authorList>
            <person name="Almasi E."/>
            <person name="Sahu N."/>
            <person name="Krizsan K."/>
            <person name="Balint B."/>
            <person name="Kovacs G.M."/>
            <person name="Kiss B."/>
            <person name="Cseklye J."/>
            <person name="Drula E."/>
            <person name="Henrissat B."/>
            <person name="Nagy I."/>
            <person name="Chovatia M."/>
            <person name="Adam C."/>
            <person name="LaButti K."/>
            <person name="Lipzen A."/>
            <person name="Riley R."/>
            <person name="Grigoriev I.V."/>
            <person name="Nagy L.G."/>
        </authorList>
    </citation>
    <scope>NUCLEOTIDE SEQUENCE [LARGE SCALE GENOMIC DNA]</scope>
    <source>
        <strain evidence="2 3">NL-1724</strain>
    </source>
</reference>
<dbReference type="Proteomes" id="UP000320762">
    <property type="component" value="Unassembled WGS sequence"/>
</dbReference>
<dbReference type="EMBL" id="VDMD01000032">
    <property type="protein sequence ID" value="TRM58942.1"/>
    <property type="molecule type" value="Genomic_DNA"/>
</dbReference>
<feature type="transmembrane region" description="Helical" evidence="1">
    <location>
        <begin position="46"/>
        <end position="68"/>
    </location>
</feature>
<evidence type="ECO:0000256" key="1">
    <source>
        <dbReference type="SAM" id="Phobius"/>
    </source>
</evidence>
<proteinExistence type="predicted"/>
<accession>A0A550C2B5</accession>
<gene>
    <name evidence="2" type="ORF">BD626DRAFT_539741</name>
</gene>
<keyword evidence="1" id="KW-0812">Transmembrane</keyword>
<protein>
    <submittedName>
        <fullName evidence="2">Uncharacterized protein</fullName>
    </submittedName>
</protein>
<keyword evidence="1" id="KW-0472">Membrane</keyword>
<keyword evidence="3" id="KW-1185">Reference proteome</keyword>
<sequence length="268" mass="29914">MSSPQLAIYSRVYHGQTIFVIMIAPLYGIHCALYIAAVATFVRRSLLLIMIIPLLLTSTVYFLVNYYFKIAVALAPYRPDIVKVRQNIATYLLIFARVNYFVLHLASPVLVYRVVLHHAFSRVYHLVHMALHLAQCLVLPASPAGSIAKFTYSYRIKYGASTYAGDFPDLAVNYILAFTTNVPDILTNVPVILTDVLSTVWAAVILTNDISTALVAVKGWCMLSHFASTLRPLSLPAINYYHRPPVVAIFYGNRDWTAPSAVMPGLCR</sequence>
<name>A0A550C2B5_9AGAR</name>